<evidence type="ECO:0000256" key="1">
    <source>
        <dbReference type="SAM" id="Phobius"/>
    </source>
</evidence>
<keyword evidence="3" id="KW-1185">Reference proteome</keyword>
<dbReference type="EMBL" id="CP061274">
    <property type="protein sequence ID" value="QOD43735.1"/>
    <property type="molecule type" value="Genomic_DNA"/>
</dbReference>
<reference evidence="2 3" key="1">
    <citation type="submission" date="2020-08" db="EMBL/GenBank/DDBJ databases">
        <title>Description of Clavibacter zhangzhiyonge sp. nov., a phytopathogenic actinobacterium isolated from barley seeds, causing leaf brown spot and decline.</title>
        <authorList>
            <person name="Tian Q."/>
            <person name="Chuan J."/>
            <person name="Zhao W."/>
            <person name="Li X."/>
        </authorList>
    </citation>
    <scope>NUCLEOTIDE SEQUENCE [LARGE SCALE GENOMIC DNA]</scope>
    <source>
        <strain evidence="2 3">DM1</strain>
    </source>
</reference>
<evidence type="ECO:0000313" key="2">
    <source>
        <dbReference type="EMBL" id="QOD43735.1"/>
    </source>
</evidence>
<feature type="transmembrane region" description="Helical" evidence="1">
    <location>
        <begin position="122"/>
        <end position="143"/>
    </location>
</feature>
<name>A0A7L7Z242_9MICO</name>
<gene>
    <name evidence="2" type="ORF">H9X71_14405</name>
</gene>
<organism evidence="2 3">
    <name type="scientific">Clavibacter zhangzhiyongii</name>
    <dbReference type="NCBI Taxonomy" id="2768071"/>
    <lineage>
        <taxon>Bacteria</taxon>
        <taxon>Bacillati</taxon>
        <taxon>Actinomycetota</taxon>
        <taxon>Actinomycetes</taxon>
        <taxon>Micrococcales</taxon>
        <taxon>Microbacteriaceae</taxon>
        <taxon>Clavibacter</taxon>
    </lineage>
</organism>
<evidence type="ECO:0000313" key="3">
    <source>
        <dbReference type="Proteomes" id="UP000516660"/>
    </source>
</evidence>
<accession>A0A7L7Z242</accession>
<protein>
    <submittedName>
        <fullName evidence="2">Uncharacterized protein</fullName>
    </submittedName>
</protein>
<dbReference type="KEGG" id="czh:H9X71_14405"/>
<proteinExistence type="predicted"/>
<feature type="transmembrane region" description="Helical" evidence="1">
    <location>
        <begin position="221"/>
        <end position="242"/>
    </location>
</feature>
<feature type="transmembrane region" description="Helical" evidence="1">
    <location>
        <begin position="95"/>
        <end position="116"/>
    </location>
</feature>
<dbReference type="Proteomes" id="UP000516660">
    <property type="component" value="Chromosome"/>
</dbReference>
<keyword evidence="1" id="KW-0472">Membrane</keyword>
<feature type="transmembrane region" description="Helical" evidence="1">
    <location>
        <begin position="310"/>
        <end position="330"/>
    </location>
</feature>
<keyword evidence="1" id="KW-0812">Transmembrane</keyword>
<dbReference type="RefSeq" id="WP_191147689.1">
    <property type="nucleotide sequence ID" value="NZ_CP061274.1"/>
</dbReference>
<feature type="transmembrane region" description="Helical" evidence="1">
    <location>
        <begin position="285"/>
        <end position="304"/>
    </location>
</feature>
<feature type="transmembrane region" description="Helical" evidence="1">
    <location>
        <begin position="23"/>
        <end position="43"/>
    </location>
</feature>
<feature type="transmembrane region" description="Helical" evidence="1">
    <location>
        <begin position="55"/>
        <end position="75"/>
    </location>
</feature>
<sequence length="359" mass="36668">MSTHGTAPVTPSTPLPPRRRRGLALLLALLTSGTAVLLGAGFWSSVAGGVEDAAFVLIAVHTTAGLLALSLALSLGQLEVHRATGPAAGPRPRPVALIVWISIAGAFAAVAAAGALLSGVPAWIPVGMLAGLIGMGGTSWLIGQRTRAGSEAREAHERASGVGPTPDLDWTPAVIRRKVRTIVLAGLLGAVAGTVVALLFLEDLGGSLAEVWPAIVQLAAAAAAITSTVVVLPLNAVTASILRDLSAAERKRVGRRTSGKGEPLAPRLEHRAARLAAVSRISQRFQLASSALIVVVSVVTLLRVDLGGGFGIVAIVLGVAFLAFVPYIVIDDRRRSRYAASTRELARSGAVVTADTVGG</sequence>
<keyword evidence="1" id="KW-1133">Transmembrane helix</keyword>
<dbReference type="AlphaFoldDB" id="A0A7L7Z242"/>
<feature type="transmembrane region" description="Helical" evidence="1">
    <location>
        <begin position="182"/>
        <end position="201"/>
    </location>
</feature>